<proteinExistence type="predicted"/>
<dbReference type="STRING" id="446471.Xcel_0574"/>
<dbReference type="RefSeq" id="WP_012877357.1">
    <property type="nucleotide sequence ID" value="NC_013530.1"/>
</dbReference>
<protein>
    <submittedName>
        <fullName evidence="1">Uncharacterized protein</fullName>
    </submittedName>
</protein>
<name>D1BWN1_XYLCX</name>
<evidence type="ECO:0000313" key="2">
    <source>
        <dbReference type="Proteomes" id="UP000002255"/>
    </source>
</evidence>
<gene>
    <name evidence="1" type="ordered locus">Xcel_0574</name>
</gene>
<evidence type="ECO:0000313" key="1">
    <source>
        <dbReference type="EMBL" id="ACZ29613.1"/>
    </source>
</evidence>
<keyword evidence="2" id="KW-1185">Reference proteome</keyword>
<accession>D1BWN1</accession>
<reference evidence="1 2" key="2">
    <citation type="journal article" date="2010" name="Stand. Genomic Sci.">
        <title>Complete genome sequence of Xylanimonas cellulosilytica type strain (XIL07).</title>
        <authorList>
            <person name="Foster B."/>
            <person name="Pukall R."/>
            <person name="Abt B."/>
            <person name="Nolan M."/>
            <person name="Glavina Del Rio T."/>
            <person name="Chen F."/>
            <person name="Lucas S."/>
            <person name="Tice H."/>
            <person name="Pitluck S."/>
            <person name="Cheng J.-F."/>
            <person name="Chertkov O."/>
            <person name="Brettin T."/>
            <person name="Han C."/>
            <person name="Detter J.C."/>
            <person name="Bruce D."/>
            <person name="Goodwin L."/>
            <person name="Ivanova N."/>
            <person name="Mavromatis K."/>
            <person name="Pati A."/>
            <person name="Mikhailova N."/>
            <person name="Chen A."/>
            <person name="Palaniappan K."/>
            <person name="Land M."/>
            <person name="Hauser L."/>
            <person name="Chang Y.-J."/>
            <person name="Jeffries C.D."/>
            <person name="Chain P."/>
            <person name="Rohde M."/>
            <person name="Goeker M."/>
            <person name="Bristow J."/>
            <person name="Eisen J.A."/>
            <person name="Markowitz V."/>
            <person name="Hugenholtz P."/>
            <person name="Kyrpides N.C."/>
            <person name="Klenk H.-P."/>
            <person name="Lapidus A."/>
        </authorList>
    </citation>
    <scope>NUCLEOTIDE SEQUENCE [LARGE SCALE GENOMIC DNA]</scope>
    <source>
        <strain evidence="2">DSM 15894 / CECT 5975 / LMG 20990 / XIL07</strain>
    </source>
</reference>
<sequence length="121" mass="13236">MSGHHLPWWLRPGVAHTVDGTEPTRGDGWADLGDQPAPGQAAVDTTGDDTPTDITAGELGDAWTNVADRRAVGLTTDDPAQFWATFTTFRQGVSRALDEYAARQFEDWAWPQIQQWTGAAR</sequence>
<dbReference type="OrthoDB" id="4678170at2"/>
<reference evidence="2" key="1">
    <citation type="submission" date="2009-11" db="EMBL/GenBank/DDBJ databases">
        <title>The complete chromosome of Xylanimonas cellulosilytica DSM 15894.</title>
        <authorList>
            <consortium name="US DOE Joint Genome Institute (JGI-PGF)"/>
            <person name="Lucas S."/>
            <person name="Copeland A."/>
            <person name="Lapidus A."/>
            <person name="Glavina del Rio T."/>
            <person name="Dalin E."/>
            <person name="Tice H."/>
            <person name="Bruce D."/>
            <person name="Goodwin L."/>
            <person name="Pitluck S."/>
            <person name="Kyrpides N."/>
            <person name="Mavromatis K."/>
            <person name="Ivanova N."/>
            <person name="Mikhailova N."/>
            <person name="Foster B."/>
            <person name="Clum A."/>
            <person name="Brettin T."/>
            <person name="Detter J.C."/>
            <person name="Han C."/>
            <person name="Larimer F."/>
            <person name="Land M."/>
            <person name="Hauser L."/>
            <person name="Markowitz V."/>
            <person name="Cheng J.F."/>
            <person name="Hugenholtz P."/>
            <person name="Woyke T."/>
            <person name="Wu D."/>
            <person name="Gehrich-Schroeter G."/>
            <person name="Schneider S."/>
            <person name="Pukall S.R."/>
            <person name="Klenk H.P."/>
            <person name="Eisen J.A."/>
        </authorList>
    </citation>
    <scope>NUCLEOTIDE SEQUENCE [LARGE SCALE GENOMIC DNA]</scope>
    <source>
        <strain evidence="2">DSM 15894 / CECT 5975 / LMG 20990 / XIL07</strain>
    </source>
</reference>
<dbReference type="KEGG" id="xce:Xcel_0574"/>
<dbReference type="HOGENOM" id="CLU_2037176_0_0_11"/>
<organism evidence="1 2">
    <name type="scientific">Xylanimonas cellulosilytica (strain DSM 15894 / JCM 12276 / CECT 5975 / KCTC 9989 / LMG 20990 / NBRC 107835 / XIL07)</name>
    <dbReference type="NCBI Taxonomy" id="446471"/>
    <lineage>
        <taxon>Bacteria</taxon>
        <taxon>Bacillati</taxon>
        <taxon>Actinomycetota</taxon>
        <taxon>Actinomycetes</taxon>
        <taxon>Micrococcales</taxon>
        <taxon>Promicromonosporaceae</taxon>
        <taxon>Xylanimonas</taxon>
    </lineage>
</organism>
<dbReference type="EMBL" id="CP001821">
    <property type="protein sequence ID" value="ACZ29613.1"/>
    <property type="molecule type" value="Genomic_DNA"/>
</dbReference>
<dbReference type="AlphaFoldDB" id="D1BWN1"/>
<dbReference type="Proteomes" id="UP000002255">
    <property type="component" value="Chromosome"/>
</dbReference>